<sequence>MKKIKHKKKILSGTIIGLILIITIFSLTSSKNTKSDEKGYKITKVTKISPFIVTGKIKATRTQVATLPQGKVQQILVDNGAHVDAGQALATTYSQVSQNNMDDLNQEIAQQQRKVTEPKRQLDLVKGQDDQARLSEVQASYNDANDELTNLQTKLQRGQSKVNGTAIAPFAGTVAIDYTKMGTPSITIYGDDLIFKANVSEYDYDKLQLNANLKVTALASKESIATKINFISNEPAATSKANDAKYEFTAPIHNHFMNGQTARASVEQAGLSIPTTCVKKQGVYVVNKKHVVSFKAIIGKTENSHFKVEKGLRAGQSVIVNPDKSLRDGSKVSVDD</sequence>
<evidence type="ECO:0000256" key="1">
    <source>
        <dbReference type="ARBA" id="ARBA00009477"/>
    </source>
</evidence>
<evidence type="ECO:0000313" key="5">
    <source>
        <dbReference type="Proteomes" id="UP000182448"/>
    </source>
</evidence>
<gene>
    <name evidence="4" type="ORF">GA0061075_11118</name>
    <name evidence="3" type="ORF">HF960_06525</name>
</gene>
<dbReference type="EMBL" id="FMAW01000011">
    <property type="protein sequence ID" value="SCC02168.1"/>
    <property type="molecule type" value="Genomic_DNA"/>
</dbReference>
<protein>
    <submittedName>
        <fullName evidence="3">Efflux RND transporter periplasmic adaptor subunit</fullName>
    </submittedName>
    <submittedName>
        <fullName evidence="4">HlyD family secretion protein</fullName>
    </submittedName>
</protein>
<keyword evidence="2" id="KW-0175">Coiled coil</keyword>
<evidence type="ECO:0000256" key="2">
    <source>
        <dbReference type="SAM" id="Coils"/>
    </source>
</evidence>
<dbReference type="NCBIfam" id="TIGR01730">
    <property type="entry name" value="RND_mfp"/>
    <property type="match status" value="1"/>
</dbReference>
<dbReference type="GO" id="GO:1990281">
    <property type="term" value="C:efflux pump complex"/>
    <property type="evidence" value="ECO:0007669"/>
    <property type="project" value="TreeGrafter"/>
</dbReference>
<dbReference type="OrthoDB" id="2142598at2"/>
<dbReference type="PANTHER" id="PTHR30469">
    <property type="entry name" value="MULTIDRUG RESISTANCE PROTEIN MDTA"/>
    <property type="match status" value="1"/>
</dbReference>
<proteinExistence type="inferred from homology"/>
<comment type="similarity">
    <text evidence="1">Belongs to the membrane fusion protein (MFP) (TC 8.A.1) family.</text>
</comment>
<name>A0A4Y4G7J7_WEIHE</name>
<dbReference type="Proteomes" id="UP000182448">
    <property type="component" value="Unassembled WGS sequence"/>
</dbReference>
<dbReference type="RefSeq" id="WP_074427676.1">
    <property type="nucleotide sequence ID" value="NZ_BJEG01000010.1"/>
</dbReference>
<dbReference type="EMBL" id="JAAXPM010000009">
    <property type="protein sequence ID" value="NKY67319.1"/>
    <property type="molecule type" value="Genomic_DNA"/>
</dbReference>
<dbReference type="GO" id="GO:0015562">
    <property type="term" value="F:efflux transmembrane transporter activity"/>
    <property type="evidence" value="ECO:0007669"/>
    <property type="project" value="TreeGrafter"/>
</dbReference>
<evidence type="ECO:0000313" key="6">
    <source>
        <dbReference type="Proteomes" id="UP000585749"/>
    </source>
</evidence>
<accession>A0A4Y4G7J7</accession>
<evidence type="ECO:0000313" key="4">
    <source>
        <dbReference type="EMBL" id="SCC02168.1"/>
    </source>
</evidence>
<dbReference type="Proteomes" id="UP000585749">
    <property type="component" value="Unassembled WGS sequence"/>
</dbReference>
<evidence type="ECO:0000313" key="3">
    <source>
        <dbReference type="EMBL" id="NKY67319.1"/>
    </source>
</evidence>
<organism evidence="3 6">
    <name type="scientific">Weissella hellenica</name>
    <dbReference type="NCBI Taxonomy" id="46256"/>
    <lineage>
        <taxon>Bacteria</taxon>
        <taxon>Bacillati</taxon>
        <taxon>Bacillota</taxon>
        <taxon>Bacilli</taxon>
        <taxon>Lactobacillales</taxon>
        <taxon>Lactobacillaceae</taxon>
        <taxon>Weissella</taxon>
    </lineage>
</organism>
<dbReference type="InterPro" id="IPR006143">
    <property type="entry name" value="RND_pump_MFP"/>
</dbReference>
<reference evidence="4 5" key="1">
    <citation type="submission" date="2016-08" db="EMBL/GenBank/DDBJ databases">
        <authorList>
            <person name="Varghese N."/>
            <person name="Submissions Spin"/>
        </authorList>
    </citation>
    <scope>NUCLEOTIDE SEQUENCE [LARGE SCALE GENOMIC DNA]</scope>
    <source>
        <strain evidence="4 5">R-53116</strain>
    </source>
</reference>
<dbReference type="Gene3D" id="2.40.420.20">
    <property type="match status" value="1"/>
</dbReference>
<reference evidence="3 6" key="2">
    <citation type="submission" date="2020-04" db="EMBL/GenBank/DDBJ databases">
        <title>MicrobeNet Type strains.</title>
        <authorList>
            <person name="Nicholson A.C."/>
        </authorList>
    </citation>
    <scope>NUCLEOTIDE SEQUENCE [LARGE SCALE GENOMIC DNA]</scope>
    <source>
        <strain evidence="3 6">CCUG 33494</strain>
    </source>
</reference>
<comment type="caution">
    <text evidence="3">The sequence shown here is derived from an EMBL/GenBank/DDBJ whole genome shotgun (WGS) entry which is preliminary data.</text>
</comment>
<dbReference type="PANTHER" id="PTHR30469:SF36">
    <property type="entry name" value="BLL3903 PROTEIN"/>
    <property type="match status" value="1"/>
</dbReference>
<dbReference type="AlphaFoldDB" id="A0A4Y4G7J7"/>
<keyword evidence="5" id="KW-1185">Reference proteome</keyword>
<feature type="coiled-coil region" evidence="2">
    <location>
        <begin position="94"/>
        <end position="161"/>
    </location>
</feature>